<dbReference type="RefSeq" id="WP_150459772.1">
    <property type="nucleotide sequence ID" value="NZ_VYKK01000035.1"/>
</dbReference>
<dbReference type="EMBL" id="VYKK01000035">
    <property type="protein sequence ID" value="KAA8996324.1"/>
    <property type="molecule type" value="Genomic_DNA"/>
</dbReference>
<proteinExistence type="predicted"/>
<sequence>MTTDATPVLEETLQESFQKLCKQINELTLKREIYNNVIDMVIQFSQDNADTDQKMLILYDLALDINDKLYNIEGSLIMEKFKRGRMINQHRESITLDTGN</sequence>
<evidence type="ECO:0000313" key="1">
    <source>
        <dbReference type="EMBL" id="KAA8996324.1"/>
    </source>
</evidence>
<evidence type="ECO:0000313" key="2">
    <source>
        <dbReference type="Proteomes" id="UP000367750"/>
    </source>
</evidence>
<dbReference type="AlphaFoldDB" id="A0A5J5FT65"/>
<protein>
    <submittedName>
        <fullName evidence="1">Uncharacterized protein</fullName>
    </submittedName>
</protein>
<reference evidence="1 2" key="1">
    <citation type="submission" date="2019-09" db="EMBL/GenBank/DDBJ databases">
        <title>Bacillus ochoae sp. nov., Paenibacillus whitsoniae sp. nov., Paenibacillus spiritus sp. nov. Isolated from the Mars Exploration Rover during spacecraft assembly.</title>
        <authorList>
            <person name="Seuylemezian A."/>
            <person name="Vaishampayan P."/>
        </authorList>
    </citation>
    <scope>NUCLEOTIDE SEQUENCE [LARGE SCALE GENOMIC DNA]</scope>
    <source>
        <strain evidence="1 2">MER_111</strain>
    </source>
</reference>
<comment type="caution">
    <text evidence="1">The sequence shown here is derived from an EMBL/GenBank/DDBJ whole genome shotgun (WGS) entry which is preliminary data.</text>
</comment>
<keyword evidence="2" id="KW-1185">Reference proteome</keyword>
<gene>
    <name evidence="1" type="ORF">F4V43_18615</name>
</gene>
<organism evidence="1 2">
    <name type="scientific">Paenibacillus spiritus</name>
    <dbReference type="NCBI Taxonomy" id="2496557"/>
    <lineage>
        <taxon>Bacteria</taxon>
        <taxon>Bacillati</taxon>
        <taxon>Bacillota</taxon>
        <taxon>Bacilli</taxon>
        <taxon>Bacillales</taxon>
        <taxon>Paenibacillaceae</taxon>
        <taxon>Paenibacillus</taxon>
    </lineage>
</organism>
<accession>A0A5J5FT65</accession>
<name>A0A5J5FT65_9BACL</name>
<dbReference type="Proteomes" id="UP000367750">
    <property type="component" value="Unassembled WGS sequence"/>
</dbReference>